<evidence type="ECO:0000256" key="3">
    <source>
        <dbReference type="SAM" id="MobiDB-lite"/>
    </source>
</evidence>
<proteinExistence type="predicted"/>
<gene>
    <name evidence="4" type="ORF">AMELA_G00117200</name>
</gene>
<dbReference type="InterPro" id="IPR051261">
    <property type="entry name" value="NLR"/>
</dbReference>
<reference evidence="4 5" key="1">
    <citation type="submission" date="2020-02" db="EMBL/GenBank/DDBJ databases">
        <title>A chromosome-scale genome assembly of the black bullhead catfish (Ameiurus melas).</title>
        <authorList>
            <person name="Wen M."/>
            <person name="Zham M."/>
            <person name="Cabau C."/>
            <person name="Klopp C."/>
            <person name="Donnadieu C."/>
            <person name="Roques C."/>
            <person name="Bouchez O."/>
            <person name="Lampietro C."/>
            <person name="Jouanno E."/>
            <person name="Herpin A."/>
            <person name="Louis A."/>
            <person name="Berthelot C."/>
            <person name="Parey E."/>
            <person name="Roest-Crollius H."/>
            <person name="Braasch I."/>
            <person name="Postlethwait J."/>
            <person name="Robinson-Rechavi M."/>
            <person name="Echchiki A."/>
            <person name="Begum T."/>
            <person name="Montfort J."/>
            <person name="Schartl M."/>
            <person name="Bobe J."/>
            <person name="Guiguen Y."/>
        </authorList>
    </citation>
    <scope>NUCLEOTIDE SEQUENCE [LARGE SCALE GENOMIC DNA]</scope>
    <source>
        <strain evidence="4">M_S1</strain>
        <tissue evidence="4">Blood</tissue>
    </source>
</reference>
<comment type="caution">
    <text evidence="4">The sequence shown here is derived from an EMBL/GenBank/DDBJ whole genome shotgun (WGS) entry which is preliminary data.</text>
</comment>
<sequence length="137" mass="15518">MAREPRLLPGIPRHAVRHHDVSPPPQHYTHNTHTHPYSAEEKIKPQLLLPINQFSLSLCSTPGYFPLFTVYNLWLSGSCYQYTGDSRNFRERLCMCNLTEGSCRVLSSVLSSNSSRLRELNLSYNGLQDSGVKLLSA</sequence>
<dbReference type="EMBL" id="JAAGNN010000009">
    <property type="protein sequence ID" value="KAF4085357.1"/>
    <property type="molecule type" value="Genomic_DNA"/>
</dbReference>
<feature type="region of interest" description="Disordered" evidence="3">
    <location>
        <begin position="1"/>
        <end position="36"/>
    </location>
</feature>
<evidence type="ECO:0000313" key="5">
    <source>
        <dbReference type="Proteomes" id="UP000593565"/>
    </source>
</evidence>
<evidence type="ECO:0000313" key="4">
    <source>
        <dbReference type="EMBL" id="KAF4085357.1"/>
    </source>
</evidence>
<dbReference type="PANTHER" id="PTHR24106">
    <property type="entry name" value="NACHT, LRR AND CARD DOMAINS-CONTAINING"/>
    <property type="match status" value="1"/>
</dbReference>
<name>A0A7J6ATA9_AMEME</name>
<keyword evidence="5" id="KW-1185">Reference proteome</keyword>
<accession>A0A7J6ATA9</accession>
<protein>
    <submittedName>
        <fullName evidence="4">Uncharacterized protein</fullName>
    </submittedName>
</protein>
<dbReference type="Proteomes" id="UP000593565">
    <property type="component" value="Unassembled WGS sequence"/>
</dbReference>
<dbReference type="SUPFAM" id="SSF52047">
    <property type="entry name" value="RNI-like"/>
    <property type="match status" value="1"/>
</dbReference>
<evidence type="ECO:0000256" key="1">
    <source>
        <dbReference type="ARBA" id="ARBA00022614"/>
    </source>
</evidence>
<dbReference type="InterPro" id="IPR032675">
    <property type="entry name" value="LRR_dom_sf"/>
</dbReference>
<dbReference type="Gene3D" id="3.80.10.10">
    <property type="entry name" value="Ribonuclease Inhibitor"/>
    <property type="match status" value="1"/>
</dbReference>
<organism evidence="4 5">
    <name type="scientific">Ameiurus melas</name>
    <name type="common">Black bullhead</name>
    <name type="synonym">Silurus melas</name>
    <dbReference type="NCBI Taxonomy" id="219545"/>
    <lineage>
        <taxon>Eukaryota</taxon>
        <taxon>Metazoa</taxon>
        <taxon>Chordata</taxon>
        <taxon>Craniata</taxon>
        <taxon>Vertebrata</taxon>
        <taxon>Euteleostomi</taxon>
        <taxon>Actinopterygii</taxon>
        <taxon>Neopterygii</taxon>
        <taxon>Teleostei</taxon>
        <taxon>Ostariophysi</taxon>
        <taxon>Siluriformes</taxon>
        <taxon>Ictaluridae</taxon>
        <taxon>Ameiurus</taxon>
    </lineage>
</organism>
<evidence type="ECO:0000256" key="2">
    <source>
        <dbReference type="ARBA" id="ARBA00022737"/>
    </source>
</evidence>
<keyword evidence="1" id="KW-0433">Leucine-rich repeat</keyword>
<dbReference type="AlphaFoldDB" id="A0A7J6ATA9"/>
<keyword evidence="2" id="KW-0677">Repeat</keyword>